<dbReference type="PANTHER" id="PTHR11070">
    <property type="entry name" value="UVRD / RECB / PCRA DNA HELICASE FAMILY MEMBER"/>
    <property type="match status" value="1"/>
</dbReference>
<evidence type="ECO:0000256" key="1">
    <source>
        <dbReference type="ARBA" id="ARBA00022741"/>
    </source>
</evidence>
<keyword evidence="8" id="KW-1185">Reference proteome</keyword>
<feature type="binding site" evidence="5">
    <location>
        <begin position="217"/>
        <end position="224"/>
    </location>
    <ligand>
        <name>ATP</name>
        <dbReference type="ChEBI" id="CHEBI:30616"/>
    </ligand>
</feature>
<keyword evidence="3 5" id="KW-0347">Helicase</keyword>
<dbReference type="GO" id="GO:0005829">
    <property type="term" value="C:cytosol"/>
    <property type="evidence" value="ECO:0007669"/>
    <property type="project" value="TreeGrafter"/>
</dbReference>
<reference evidence="7 8" key="1">
    <citation type="submission" date="2019-04" db="EMBL/GenBank/DDBJ databases">
        <title>Isachenkonia alkalipeptolytica gen. nov. sp. nov. a new anaerobic, alkiliphilic organothrophic bacterium capable to reduce synthesized ferrihydrite isolated from a soda lake.</title>
        <authorList>
            <person name="Toshchakov S.V."/>
            <person name="Zavarzina D.G."/>
            <person name="Zhilina T.N."/>
            <person name="Kostrikina N.A."/>
            <person name="Kublanov I.V."/>
        </authorList>
    </citation>
    <scope>NUCLEOTIDE SEQUENCE [LARGE SCALE GENOMIC DNA]</scope>
    <source>
        <strain evidence="7 8">Z-1701</strain>
    </source>
</reference>
<dbReference type="EMBL" id="SUMG01000006">
    <property type="protein sequence ID" value="NBG88242.1"/>
    <property type="molecule type" value="Genomic_DNA"/>
</dbReference>
<dbReference type="GO" id="GO:0003677">
    <property type="term" value="F:DNA binding"/>
    <property type="evidence" value="ECO:0007669"/>
    <property type="project" value="InterPro"/>
</dbReference>
<evidence type="ECO:0000256" key="3">
    <source>
        <dbReference type="ARBA" id="ARBA00022806"/>
    </source>
</evidence>
<evidence type="ECO:0000259" key="6">
    <source>
        <dbReference type="PROSITE" id="PS51198"/>
    </source>
</evidence>
<dbReference type="InterPro" id="IPR000212">
    <property type="entry name" value="DNA_helicase_UvrD/REP"/>
</dbReference>
<keyword evidence="1 5" id="KW-0547">Nucleotide-binding</keyword>
<dbReference type="InterPro" id="IPR027417">
    <property type="entry name" value="P-loop_NTPase"/>
</dbReference>
<dbReference type="GO" id="GO:0005524">
    <property type="term" value="F:ATP binding"/>
    <property type="evidence" value="ECO:0007669"/>
    <property type="project" value="UniProtKB-UniRule"/>
</dbReference>
<dbReference type="SUPFAM" id="SSF52540">
    <property type="entry name" value="P-loop containing nucleoside triphosphate hydrolases"/>
    <property type="match status" value="1"/>
</dbReference>
<dbReference type="GO" id="GO:0000725">
    <property type="term" value="P:recombinational repair"/>
    <property type="evidence" value="ECO:0007669"/>
    <property type="project" value="TreeGrafter"/>
</dbReference>
<feature type="domain" description="UvrD-like helicase ATP-binding" evidence="6">
    <location>
        <begin position="196"/>
        <end position="640"/>
    </location>
</feature>
<dbReference type="Pfam" id="PF00580">
    <property type="entry name" value="UvrD-helicase"/>
    <property type="match status" value="1"/>
</dbReference>
<dbReference type="RefSeq" id="WP_160720579.1">
    <property type="nucleotide sequence ID" value="NZ_SUMG01000006.1"/>
</dbReference>
<organism evidence="7 8">
    <name type="scientific">Isachenkonia alkalipeptolytica</name>
    <dbReference type="NCBI Taxonomy" id="2565777"/>
    <lineage>
        <taxon>Bacteria</taxon>
        <taxon>Bacillati</taxon>
        <taxon>Bacillota</taxon>
        <taxon>Clostridia</taxon>
        <taxon>Eubacteriales</taxon>
        <taxon>Clostridiaceae</taxon>
        <taxon>Isachenkonia</taxon>
    </lineage>
</organism>
<dbReference type="GO" id="GO:0016787">
    <property type="term" value="F:hydrolase activity"/>
    <property type="evidence" value="ECO:0007669"/>
    <property type="project" value="UniProtKB-UniRule"/>
</dbReference>
<evidence type="ECO:0000256" key="5">
    <source>
        <dbReference type="PROSITE-ProRule" id="PRU00560"/>
    </source>
</evidence>
<evidence type="ECO:0000256" key="4">
    <source>
        <dbReference type="ARBA" id="ARBA00022840"/>
    </source>
</evidence>
<name>A0AA44BDR9_9CLOT</name>
<evidence type="ECO:0000313" key="7">
    <source>
        <dbReference type="EMBL" id="NBG88242.1"/>
    </source>
</evidence>
<dbReference type="Gene3D" id="3.40.50.300">
    <property type="entry name" value="P-loop containing nucleotide triphosphate hydrolases"/>
    <property type="match status" value="3"/>
</dbReference>
<dbReference type="GO" id="GO:0043138">
    <property type="term" value="F:3'-5' DNA helicase activity"/>
    <property type="evidence" value="ECO:0007669"/>
    <property type="project" value="TreeGrafter"/>
</dbReference>
<dbReference type="AlphaFoldDB" id="A0AA44BDR9"/>
<evidence type="ECO:0000313" key="8">
    <source>
        <dbReference type="Proteomes" id="UP000449710"/>
    </source>
</evidence>
<evidence type="ECO:0000256" key="2">
    <source>
        <dbReference type="ARBA" id="ARBA00022801"/>
    </source>
</evidence>
<dbReference type="PANTHER" id="PTHR11070:SF17">
    <property type="entry name" value="DNA HELICASE IV"/>
    <property type="match status" value="1"/>
</dbReference>
<keyword evidence="4 5" id="KW-0067">ATP-binding</keyword>
<dbReference type="PROSITE" id="PS51198">
    <property type="entry name" value="UVRD_HELICASE_ATP_BIND"/>
    <property type="match status" value="1"/>
</dbReference>
<sequence>MSSKKSPEFKKEEKRLKYTKDYIQKTLEATEIYKSQYKENIQEAMENLDYLDSSQSYISVLINTQFMETAEKNFKQLQRVKDKPYFARIDFIPQEGQKDPVYIGKTSLMRAEDDVPLIVDWRSPIANVYYEGRIGKTEYETAAGEQKGELTLKRQYTMEEGTLVDYMDIDIATKDDFLQASLEAGADDKLKDIASTIQGEQNRIIRADMKNPLIVQGAAGSGKTTIALHRIAYFIYTYEKTFDPDNFMILAPNNIFLDYISGVLPELGVEEVRQTTFIDFMKSLIGNKIKLIGTGEKLKTFLEASKGPNASKAPNASKEYGASNPPNAATAIIASEEAAQNPEDFDLTTGTQNLENLKWLLKFKGSAAYLEALKQYIREMEQDFLQNLDFTLGEHVLVRKETIEELILKDFNHLPLYKRPEELKKTLRNQLKKKKKEVLESIEAYYDDRIQGIRVKVPELEERRQQTLPLIGKRDAELKALEKEAKTLVKDYTAGFVKEDLYALYQDFTTDKIIEQKELWTEKDRDRQQYFKDYHQKTLQNKQLELEDLAPMAYLKKALFGFKEDITIGNVVIDEAQDFSLLEVKVLKELLKTDKFTLLGDLSQGIHSYRSIDNWSELMAEVFVDEKPTYMELTQSYRTTIEIMNLANEVIDFLDDHGVKKAKPVIRHGKAPTYQYYDDEGAMVQDLSEEILSLQREGRESIAVICKDREESLDLKRKLPKNLKTTVLKEDQKTYGSGITIVPSYLAKGLEFDSVIICNQNSYYEDNPIDIKLLYVAITRGMHTLSIFEGNDSRSLLRKIYGKSNTKSISA</sequence>
<gene>
    <name evidence="7" type="ORF">ISALK_06985</name>
</gene>
<dbReference type="Proteomes" id="UP000449710">
    <property type="component" value="Unassembled WGS sequence"/>
</dbReference>
<comment type="caution">
    <text evidence="7">The sequence shown here is derived from an EMBL/GenBank/DDBJ whole genome shotgun (WGS) entry which is preliminary data.</text>
</comment>
<accession>A0AA44BDR9</accession>
<protein>
    <submittedName>
        <fullName evidence="7">DNA helicase</fullName>
    </submittedName>
</protein>
<dbReference type="InterPro" id="IPR014016">
    <property type="entry name" value="UvrD-like_ATP-bd"/>
</dbReference>
<keyword evidence="2 5" id="KW-0378">Hydrolase</keyword>
<proteinExistence type="predicted"/>